<protein>
    <recommendedName>
        <fullName evidence="10">Permease</fullName>
    </recommendedName>
</protein>
<feature type="transmembrane region" description="Helical" evidence="7">
    <location>
        <begin position="274"/>
        <end position="298"/>
    </location>
</feature>
<feature type="transmembrane region" description="Helical" evidence="7">
    <location>
        <begin position="247"/>
        <end position="268"/>
    </location>
</feature>
<comment type="caution">
    <text evidence="8">The sequence shown here is derived from an EMBL/GenBank/DDBJ whole genome shotgun (WGS) entry which is preliminary data.</text>
</comment>
<feature type="transmembrane region" description="Helical" evidence="7">
    <location>
        <begin position="136"/>
        <end position="160"/>
    </location>
</feature>
<dbReference type="GO" id="GO:0005886">
    <property type="term" value="C:plasma membrane"/>
    <property type="evidence" value="ECO:0007669"/>
    <property type="project" value="UniProtKB-SubCell"/>
</dbReference>
<gene>
    <name evidence="8" type="ORF">C1I92_22345</name>
</gene>
<keyword evidence="9" id="KW-1185">Reference proteome</keyword>
<dbReference type="AlphaFoldDB" id="A0A2W2B7V5"/>
<comment type="subcellular location">
    <subcellularLocation>
        <location evidence="1">Cell membrane</location>
        <topology evidence="1">Multi-pass membrane protein</topology>
    </subcellularLocation>
</comment>
<keyword evidence="4 7" id="KW-0812">Transmembrane</keyword>
<dbReference type="InterPro" id="IPR005524">
    <property type="entry name" value="DUF318"/>
</dbReference>
<keyword evidence="5 7" id="KW-1133">Transmembrane helix</keyword>
<keyword evidence="6 7" id="KW-0472">Membrane</keyword>
<reference evidence="8 9" key="1">
    <citation type="submission" date="2018-01" db="EMBL/GenBank/DDBJ databases">
        <title>Draft genome sequence of Jiangella sp. GTF31.</title>
        <authorList>
            <person name="Sahin N."/>
            <person name="Ay H."/>
            <person name="Saygin H."/>
        </authorList>
    </citation>
    <scope>NUCLEOTIDE SEQUENCE [LARGE SCALE GENOMIC DNA]</scope>
    <source>
        <strain evidence="8 9">GTF31</strain>
    </source>
</reference>
<evidence type="ECO:0000256" key="3">
    <source>
        <dbReference type="ARBA" id="ARBA00022475"/>
    </source>
</evidence>
<sequence length="338" mass="35389">MAGTEPAQRQRWRRRLPAAPLPAAGRHAPELFMVALIAAVVARPWAEPFLDHAALQTWATIFVSITVQAMPFLVLGVVVSGAIAAFVPSALIARLLPDRPLVAVPAASVAGAVFPGCECGSVPVAGRLTALGAAPAAAFAFMLAAPAINPVVLVATAVAFPGRPDMVVARLLASFATAVIVGFVWARFGRSEWLLRRRSHVTHGSTRWEVFAGTARHDFLHAGGWLVVGSVAAAALQVVVPRSVMTAIAGTEWLAILVLAALAVLLAICSEADAFVAASLTQFSLTARLVFLVVGPVVDIKLIALHTGVFGRAFAVRFAPLTFVTAVVSALIVGWWLL</sequence>
<dbReference type="Proteomes" id="UP000248764">
    <property type="component" value="Unassembled WGS sequence"/>
</dbReference>
<comment type="similarity">
    <text evidence="2">Belongs to the UPF0718 family.</text>
</comment>
<evidence type="ECO:0000313" key="8">
    <source>
        <dbReference type="EMBL" id="PZF81190.1"/>
    </source>
</evidence>
<evidence type="ECO:0000256" key="2">
    <source>
        <dbReference type="ARBA" id="ARBA00006386"/>
    </source>
</evidence>
<dbReference type="PANTHER" id="PTHR34184">
    <property type="entry name" value="UPF0718 PROTEIN YCGR"/>
    <property type="match status" value="1"/>
</dbReference>
<dbReference type="Pfam" id="PF03773">
    <property type="entry name" value="ArsP_1"/>
    <property type="match status" value="1"/>
</dbReference>
<evidence type="ECO:0008006" key="10">
    <source>
        <dbReference type="Google" id="ProtNLM"/>
    </source>
</evidence>
<dbReference type="InterPro" id="IPR052923">
    <property type="entry name" value="UPF0718"/>
</dbReference>
<evidence type="ECO:0000313" key="9">
    <source>
        <dbReference type="Proteomes" id="UP000248764"/>
    </source>
</evidence>
<feature type="transmembrane region" description="Helical" evidence="7">
    <location>
        <begin position="318"/>
        <end position="337"/>
    </location>
</feature>
<dbReference type="EMBL" id="POTW01000064">
    <property type="protein sequence ID" value="PZF81190.1"/>
    <property type="molecule type" value="Genomic_DNA"/>
</dbReference>
<evidence type="ECO:0000256" key="4">
    <source>
        <dbReference type="ARBA" id="ARBA00022692"/>
    </source>
</evidence>
<keyword evidence="3" id="KW-1003">Cell membrane</keyword>
<evidence type="ECO:0000256" key="7">
    <source>
        <dbReference type="SAM" id="Phobius"/>
    </source>
</evidence>
<evidence type="ECO:0000256" key="6">
    <source>
        <dbReference type="ARBA" id="ARBA00023136"/>
    </source>
</evidence>
<dbReference type="PANTHER" id="PTHR34184:SF4">
    <property type="entry name" value="UPF0718 PROTEIN YCGR"/>
    <property type="match status" value="1"/>
</dbReference>
<feature type="transmembrane region" description="Helical" evidence="7">
    <location>
        <begin position="61"/>
        <end position="87"/>
    </location>
</feature>
<feature type="transmembrane region" description="Helical" evidence="7">
    <location>
        <begin position="219"/>
        <end position="240"/>
    </location>
</feature>
<evidence type="ECO:0000256" key="1">
    <source>
        <dbReference type="ARBA" id="ARBA00004651"/>
    </source>
</evidence>
<evidence type="ECO:0000256" key="5">
    <source>
        <dbReference type="ARBA" id="ARBA00022989"/>
    </source>
</evidence>
<accession>A0A2W2B7V5</accession>
<name>A0A2W2B7V5_9ACTN</name>
<proteinExistence type="inferred from homology"/>
<organism evidence="8 9">
    <name type="scientific">Jiangella anatolica</name>
    <dbReference type="NCBI Taxonomy" id="2670374"/>
    <lineage>
        <taxon>Bacteria</taxon>
        <taxon>Bacillati</taxon>
        <taxon>Actinomycetota</taxon>
        <taxon>Actinomycetes</taxon>
        <taxon>Jiangellales</taxon>
        <taxon>Jiangellaceae</taxon>
        <taxon>Jiangella</taxon>
    </lineage>
</organism>
<feature type="transmembrane region" description="Helical" evidence="7">
    <location>
        <begin position="167"/>
        <end position="188"/>
    </location>
</feature>